<dbReference type="NCBIfam" id="TIGR01410">
    <property type="entry name" value="tatB"/>
    <property type="match status" value="1"/>
</dbReference>
<feature type="compositionally biased region" description="Basic and acidic residues" evidence="10">
    <location>
        <begin position="121"/>
        <end position="131"/>
    </location>
</feature>
<evidence type="ECO:0000313" key="13">
    <source>
        <dbReference type="Proteomes" id="UP000886251"/>
    </source>
</evidence>
<keyword evidence="8 9" id="KW-0472">Membrane</keyword>
<keyword evidence="4 9" id="KW-0812">Transmembrane</keyword>
<evidence type="ECO:0000256" key="5">
    <source>
        <dbReference type="ARBA" id="ARBA00022927"/>
    </source>
</evidence>
<keyword evidence="6 9" id="KW-1133">Transmembrane helix</keyword>
<evidence type="ECO:0000256" key="1">
    <source>
        <dbReference type="ARBA" id="ARBA00004167"/>
    </source>
</evidence>
<keyword evidence="2 9" id="KW-0813">Transport</keyword>
<dbReference type="HAMAP" id="MF_00237">
    <property type="entry name" value="TatB"/>
    <property type="match status" value="1"/>
</dbReference>
<keyword evidence="7 9" id="KW-0811">Translocation</keyword>
<evidence type="ECO:0000256" key="3">
    <source>
        <dbReference type="ARBA" id="ARBA00022475"/>
    </source>
</evidence>
<evidence type="ECO:0000256" key="2">
    <source>
        <dbReference type="ARBA" id="ARBA00022448"/>
    </source>
</evidence>
<evidence type="ECO:0000256" key="10">
    <source>
        <dbReference type="SAM" id="MobiDB-lite"/>
    </source>
</evidence>
<evidence type="ECO:0000256" key="9">
    <source>
        <dbReference type="HAMAP-Rule" id="MF_00237"/>
    </source>
</evidence>
<dbReference type="InterPro" id="IPR018448">
    <property type="entry name" value="TatB"/>
</dbReference>
<reference evidence="12" key="1">
    <citation type="journal article" date="2020" name="mSystems">
        <title>Genome- and Community-Level Interaction Insights into Carbon Utilization and Element Cycling Functions of Hydrothermarchaeota in Hydrothermal Sediment.</title>
        <authorList>
            <person name="Zhou Z."/>
            <person name="Liu Y."/>
            <person name="Xu W."/>
            <person name="Pan J."/>
            <person name="Luo Z.H."/>
            <person name="Li M."/>
        </authorList>
    </citation>
    <scope>NUCLEOTIDE SEQUENCE [LARGE SCALE GENOMIC DNA]</scope>
    <source>
        <strain evidence="12">HyVt-443</strain>
    </source>
</reference>
<sequence>MFDIGFWELMLIGLVALLVVGPERLPKLAYTAGKWLGKGRSMLNAVKSEIDKEIKAEELKQILEKQKQQLNPLEDVIEETTSAVRELKDEAGQALAEGRQKLGSEDESHPRFGDSTPAPADHSDDDQQRPV</sequence>
<dbReference type="PANTHER" id="PTHR33162">
    <property type="entry name" value="SEC-INDEPENDENT PROTEIN TRANSLOCASE PROTEIN TATA, CHLOROPLASTIC"/>
    <property type="match status" value="1"/>
</dbReference>
<gene>
    <name evidence="9 12" type="primary">tatB</name>
    <name evidence="12" type="ORF">ENI96_08670</name>
</gene>
<evidence type="ECO:0000256" key="7">
    <source>
        <dbReference type="ARBA" id="ARBA00023010"/>
    </source>
</evidence>
<feature type="transmembrane region" description="Helical" evidence="11">
    <location>
        <begin position="6"/>
        <end position="25"/>
    </location>
</feature>
<keyword evidence="5 9" id="KW-0653">Protein transport</keyword>
<organism evidence="12 13">
    <name type="scientific">Sedimenticola thiotaurini</name>
    <dbReference type="NCBI Taxonomy" id="1543721"/>
    <lineage>
        <taxon>Bacteria</taxon>
        <taxon>Pseudomonadati</taxon>
        <taxon>Pseudomonadota</taxon>
        <taxon>Gammaproteobacteria</taxon>
        <taxon>Chromatiales</taxon>
        <taxon>Sedimenticolaceae</taxon>
        <taxon>Sedimenticola</taxon>
    </lineage>
</organism>
<comment type="similarity">
    <text evidence="9">Belongs to the TatB family.</text>
</comment>
<dbReference type="Proteomes" id="UP000886251">
    <property type="component" value="Unassembled WGS sequence"/>
</dbReference>
<dbReference type="GO" id="GO:0033281">
    <property type="term" value="C:TAT protein transport complex"/>
    <property type="evidence" value="ECO:0007669"/>
    <property type="project" value="UniProtKB-UniRule"/>
</dbReference>
<evidence type="ECO:0000256" key="8">
    <source>
        <dbReference type="ARBA" id="ARBA00023136"/>
    </source>
</evidence>
<evidence type="ECO:0000313" key="12">
    <source>
        <dbReference type="EMBL" id="HEB96489.1"/>
    </source>
</evidence>
<comment type="subcellular location">
    <subcellularLocation>
        <location evidence="9">Cell membrane</location>
        <topology evidence="9">Single-pass membrane protein</topology>
    </subcellularLocation>
    <subcellularLocation>
        <location evidence="1">Membrane</location>
        <topology evidence="1">Single-pass membrane protein</topology>
    </subcellularLocation>
</comment>
<dbReference type="GO" id="GO:0043953">
    <property type="term" value="P:protein transport by the Tat complex"/>
    <property type="evidence" value="ECO:0007669"/>
    <property type="project" value="UniProtKB-UniRule"/>
</dbReference>
<comment type="subunit">
    <text evidence="9">The Tat system comprises two distinct complexes: a TatABC complex, containing multiple copies of TatA, TatB and TatC subunits, and a separate TatA complex, containing only TatA subunits. Substrates initially bind to the TatABC complex, which probably triggers association of the separate TatA complex to form the active translocon.</text>
</comment>
<feature type="compositionally biased region" description="Basic and acidic residues" evidence="10">
    <location>
        <begin position="98"/>
        <end position="112"/>
    </location>
</feature>
<protein>
    <recommendedName>
        <fullName evidence="9">Sec-independent protein translocase protein TatB</fullName>
    </recommendedName>
</protein>
<dbReference type="Gene3D" id="1.20.5.3310">
    <property type="match status" value="1"/>
</dbReference>
<keyword evidence="3 9" id="KW-1003">Cell membrane</keyword>
<dbReference type="GO" id="GO:0008320">
    <property type="term" value="F:protein transmembrane transporter activity"/>
    <property type="evidence" value="ECO:0007669"/>
    <property type="project" value="UniProtKB-UniRule"/>
</dbReference>
<name>A0A831RPV2_9GAMM</name>
<comment type="caution">
    <text evidence="12">The sequence shown here is derived from an EMBL/GenBank/DDBJ whole genome shotgun (WGS) entry which is preliminary data.</text>
</comment>
<evidence type="ECO:0000256" key="11">
    <source>
        <dbReference type="SAM" id="Phobius"/>
    </source>
</evidence>
<dbReference type="InterPro" id="IPR003369">
    <property type="entry name" value="TatA/B/E"/>
</dbReference>
<dbReference type="Pfam" id="PF02416">
    <property type="entry name" value="TatA_B_E"/>
    <property type="match status" value="1"/>
</dbReference>
<comment type="function">
    <text evidence="9">Part of the twin-arginine translocation (Tat) system that transports large folded proteins containing a characteristic twin-arginine motif in their signal peptide across membranes. Together with TatC, TatB is part of a receptor directly interacting with Tat signal peptides. TatB may form an oligomeric binding site that transiently accommodates folded Tat precursor proteins before their translocation.</text>
</comment>
<feature type="region of interest" description="Disordered" evidence="10">
    <location>
        <begin position="94"/>
        <end position="131"/>
    </location>
</feature>
<dbReference type="AlphaFoldDB" id="A0A831RPV2"/>
<dbReference type="PRINTS" id="PR01506">
    <property type="entry name" value="TATBPROTEIN"/>
</dbReference>
<dbReference type="EMBL" id="DRKP01000098">
    <property type="protein sequence ID" value="HEB96489.1"/>
    <property type="molecule type" value="Genomic_DNA"/>
</dbReference>
<evidence type="ECO:0000256" key="6">
    <source>
        <dbReference type="ARBA" id="ARBA00022989"/>
    </source>
</evidence>
<proteinExistence type="inferred from homology"/>
<accession>A0A831RPV2</accession>
<dbReference type="PANTHER" id="PTHR33162:SF1">
    <property type="entry name" value="SEC-INDEPENDENT PROTEIN TRANSLOCASE PROTEIN TATA, CHLOROPLASTIC"/>
    <property type="match status" value="1"/>
</dbReference>
<evidence type="ECO:0000256" key="4">
    <source>
        <dbReference type="ARBA" id="ARBA00022692"/>
    </source>
</evidence>